<dbReference type="InterPro" id="IPR013094">
    <property type="entry name" value="AB_hydrolase_3"/>
</dbReference>
<sequence length="302" mass="32527">MSKTDDPDVLRRLYEGWSQRMAANPEMGMDDMRSMFDEWHQATAEPDGVRYAEDEVGGVPGIWAVPDGADESKVVLYTHGGGFAVGSAASHRKFAGHLAKALGTRAFVVDYRRSPEAPFPAQLDDSVAVFRALVSEHGIKPENITTSGDSAGGNLAISIPLRLRDDGDELPGAVIAFSPWLDMEHTGATLDSNSATDALVQKPILEGMSTMFVGEGNDAARTNPLANPLYADFSGYPRMWVDAGTHETLQDNAEKVHEKATADGADSTLNLVDGQQHVFVFMAGKAKVADDELAAIAKWHKK</sequence>
<evidence type="ECO:0000313" key="4">
    <source>
        <dbReference type="Proteomes" id="UP000463857"/>
    </source>
</evidence>
<dbReference type="EMBL" id="CP047156">
    <property type="protein sequence ID" value="QHB99239.1"/>
    <property type="molecule type" value="Genomic_DNA"/>
</dbReference>
<keyword evidence="1 3" id="KW-0378">Hydrolase</keyword>
<dbReference type="GO" id="GO:0016787">
    <property type="term" value="F:hydrolase activity"/>
    <property type="evidence" value="ECO:0007669"/>
    <property type="project" value="UniProtKB-KW"/>
</dbReference>
<dbReference type="SUPFAM" id="SSF53474">
    <property type="entry name" value="alpha/beta-Hydrolases"/>
    <property type="match status" value="1"/>
</dbReference>
<evidence type="ECO:0000313" key="3">
    <source>
        <dbReference type="EMBL" id="QHB99239.1"/>
    </source>
</evidence>
<keyword evidence="4" id="KW-1185">Reference proteome</keyword>
<reference evidence="3 4" key="1">
    <citation type="journal article" date="2018" name="Int. J. Syst. Evol. Microbiol.">
        <title>Epidermidibacterium keratini gen. nov., sp. nov., a member of the family Sporichthyaceae, isolated from keratin epidermis.</title>
        <authorList>
            <person name="Lee D.G."/>
            <person name="Trujillo M.E."/>
            <person name="Kang S."/>
            <person name="Nam J.J."/>
            <person name="Kim Y.J."/>
        </authorList>
    </citation>
    <scope>NUCLEOTIDE SEQUENCE [LARGE SCALE GENOMIC DNA]</scope>
    <source>
        <strain evidence="3 4">EPI-7</strain>
    </source>
</reference>
<dbReference type="InterPro" id="IPR029058">
    <property type="entry name" value="AB_hydrolase_fold"/>
</dbReference>
<organism evidence="3 4">
    <name type="scientific">Epidermidibacterium keratini</name>
    <dbReference type="NCBI Taxonomy" id="1891644"/>
    <lineage>
        <taxon>Bacteria</taxon>
        <taxon>Bacillati</taxon>
        <taxon>Actinomycetota</taxon>
        <taxon>Actinomycetes</taxon>
        <taxon>Sporichthyales</taxon>
        <taxon>Sporichthyaceae</taxon>
        <taxon>Epidermidibacterium</taxon>
    </lineage>
</organism>
<dbReference type="InParanoid" id="A0A7L4YJC5"/>
<dbReference type="Gene3D" id="3.40.50.1820">
    <property type="entry name" value="alpha/beta hydrolase"/>
    <property type="match status" value="1"/>
</dbReference>
<dbReference type="RefSeq" id="WP_159542522.1">
    <property type="nucleotide sequence ID" value="NZ_CP047156.1"/>
</dbReference>
<evidence type="ECO:0000256" key="1">
    <source>
        <dbReference type="ARBA" id="ARBA00022801"/>
    </source>
</evidence>
<evidence type="ECO:0000259" key="2">
    <source>
        <dbReference type="Pfam" id="PF07859"/>
    </source>
</evidence>
<accession>A0A7L4YJC5</accession>
<dbReference type="KEGG" id="eke:EK0264_02330"/>
<dbReference type="AlphaFoldDB" id="A0A7L4YJC5"/>
<gene>
    <name evidence="3" type="ORF">EK0264_02330</name>
</gene>
<feature type="domain" description="Alpha/beta hydrolase fold-3" evidence="2">
    <location>
        <begin position="75"/>
        <end position="280"/>
    </location>
</feature>
<name>A0A7L4YJC5_9ACTN</name>
<dbReference type="PANTHER" id="PTHR48081:SF8">
    <property type="entry name" value="ALPHA_BETA HYDROLASE FOLD-3 DOMAIN-CONTAINING PROTEIN-RELATED"/>
    <property type="match status" value="1"/>
</dbReference>
<protein>
    <submittedName>
        <fullName evidence="3">Alpha/beta hydrolase fold domain-containing protein</fullName>
    </submittedName>
</protein>
<proteinExistence type="predicted"/>
<dbReference type="Pfam" id="PF07859">
    <property type="entry name" value="Abhydrolase_3"/>
    <property type="match status" value="1"/>
</dbReference>
<dbReference type="Proteomes" id="UP000463857">
    <property type="component" value="Chromosome"/>
</dbReference>
<dbReference type="OrthoDB" id="128186at2"/>
<dbReference type="InterPro" id="IPR050300">
    <property type="entry name" value="GDXG_lipolytic_enzyme"/>
</dbReference>
<dbReference type="PANTHER" id="PTHR48081">
    <property type="entry name" value="AB HYDROLASE SUPERFAMILY PROTEIN C4A8.06C"/>
    <property type="match status" value="1"/>
</dbReference>